<dbReference type="Gene3D" id="3.40.250.10">
    <property type="entry name" value="Rhodanese-like domain"/>
    <property type="match status" value="1"/>
</dbReference>
<dbReference type="OrthoDB" id="9789348at2"/>
<proteinExistence type="predicted"/>
<dbReference type="SMART" id="SM00450">
    <property type="entry name" value="RHOD"/>
    <property type="match status" value="1"/>
</dbReference>
<dbReference type="AlphaFoldDB" id="Q1JVK4"/>
<evidence type="ECO:0000313" key="2">
    <source>
        <dbReference type="EMBL" id="EAT14266.1"/>
    </source>
</evidence>
<name>Q1JVK4_DESA6</name>
<accession>Q1JVK4</accession>
<sequence length="154" mass="17206">MKKLFRQCCLLVAVAVVLGLIINIRHWQNCTQEACLTPPEAGEYLPIPIDAVQVVQWQKQNHLIVDARSVEAYVEGHLPAALSVPRGDRRALSNVVDCCLVQEQVLVYCSGEHCDDSFVVGEELFRAGFTTIMLYEGGFADWQQRGFAVERGMP</sequence>
<keyword evidence="3" id="KW-1185">Reference proteome</keyword>
<comment type="caution">
    <text evidence="2">The sequence shown here is derived from an EMBL/GenBank/DDBJ whole genome shotgun (WGS) entry which is preliminary data.</text>
</comment>
<dbReference type="CDD" id="cd00158">
    <property type="entry name" value="RHOD"/>
    <property type="match status" value="1"/>
</dbReference>
<protein>
    <submittedName>
        <fullName evidence="2">Rhodanese-like</fullName>
    </submittedName>
</protein>
<feature type="domain" description="Rhodanese" evidence="1">
    <location>
        <begin position="58"/>
        <end position="151"/>
    </location>
</feature>
<dbReference type="Proteomes" id="UP000005695">
    <property type="component" value="Unassembled WGS sequence"/>
</dbReference>
<evidence type="ECO:0000313" key="3">
    <source>
        <dbReference type="Proteomes" id="UP000005695"/>
    </source>
</evidence>
<gene>
    <name evidence="2" type="ORF">Dace_0116</name>
</gene>
<reference evidence="2" key="1">
    <citation type="submission" date="2006-05" db="EMBL/GenBank/DDBJ databases">
        <title>Annotation of the draft genome assembly of Desulfuromonas acetoxidans DSM 684.</title>
        <authorList>
            <consortium name="US DOE Joint Genome Institute (JGI-ORNL)"/>
            <person name="Larimer F."/>
            <person name="Land M."/>
            <person name="Hauser L."/>
        </authorList>
    </citation>
    <scope>NUCLEOTIDE SEQUENCE [LARGE SCALE GENOMIC DNA]</scope>
    <source>
        <strain evidence="2">DSM 684</strain>
    </source>
</reference>
<dbReference type="EMBL" id="AAEW02000037">
    <property type="protein sequence ID" value="EAT14266.1"/>
    <property type="molecule type" value="Genomic_DNA"/>
</dbReference>
<dbReference type="PROSITE" id="PS50206">
    <property type="entry name" value="RHODANESE_3"/>
    <property type="match status" value="1"/>
</dbReference>
<dbReference type="Pfam" id="PF00581">
    <property type="entry name" value="Rhodanese"/>
    <property type="match status" value="1"/>
</dbReference>
<dbReference type="InterPro" id="IPR001763">
    <property type="entry name" value="Rhodanese-like_dom"/>
</dbReference>
<organism evidence="2 3">
    <name type="scientific">Desulfuromonas acetoxidans (strain DSM 684 / 11070)</name>
    <dbReference type="NCBI Taxonomy" id="281689"/>
    <lineage>
        <taxon>Bacteria</taxon>
        <taxon>Pseudomonadati</taxon>
        <taxon>Thermodesulfobacteriota</taxon>
        <taxon>Desulfuromonadia</taxon>
        <taxon>Desulfuromonadales</taxon>
        <taxon>Desulfuromonadaceae</taxon>
        <taxon>Desulfuromonas</taxon>
    </lineage>
</organism>
<dbReference type="SUPFAM" id="SSF52821">
    <property type="entry name" value="Rhodanese/Cell cycle control phosphatase"/>
    <property type="match status" value="1"/>
</dbReference>
<reference evidence="2" key="2">
    <citation type="submission" date="2006-05" db="EMBL/GenBank/DDBJ databases">
        <title>Sequencing of the draft genome and assembly of Desulfuromonas acetoxidans DSM 684.</title>
        <authorList>
            <consortium name="US DOE Joint Genome Institute (JGI-PGF)"/>
            <person name="Copeland A."/>
            <person name="Lucas S."/>
            <person name="Lapidus A."/>
            <person name="Barry K."/>
            <person name="Detter J.C."/>
            <person name="Glavina del Rio T."/>
            <person name="Hammon N."/>
            <person name="Israni S."/>
            <person name="Dalin E."/>
            <person name="Tice H."/>
            <person name="Bruce D."/>
            <person name="Pitluck S."/>
            <person name="Richardson P."/>
        </authorList>
    </citation>
    <scope>NUCLEOTIDE SEQUENCE [LARGE SCALE GENOMIC DNA]</scope>
    <source>
        <strain evidence="2">DSM 684</strain>
    </source>
</reference>
<dbReference type="InterPro" id="IPR036873">
    <property type="entry name" value="Rhodanese-like_dom_sf"/>
</dbReference>
<dbReference type="RefSeq" id="WP_006003107.1">
    <property type="nucleotide sequence ID" value="NZ_AAEW02000037.1"/>
</dbReference>
<evidence type="ECO:0000259" key="1">
    <source>
        <dbReference type="PROSITE" id="PS50206"/>
    </source>
</evidence>